<organism evidence="3 4">
    <name type="scientific">Pelagerythrobacter aerophilus</name>
    <dbReference type="NCBI Taxonomy" id="2306995"/>
    <lineage>
        <taxon>Bacteria</taxon>
        <taxon>Pseudomonadati</taxon>
        <taxon>Pseudomonadota</taxon>
        <taxon>Alphaproteobacteria</taxon>
        <taxon>Sphingomonadales</taxon>
        <taxon>Erythrobacteraceae</taxon>
        <taxon>Pelagerythrobacter</taxon>
    </lineage>
</organism>
<sequence>MCAFCGTIVGQLYGRHALALLRPSGVTLWVLPVPSRHHSRRRRSRKSNRTPLLVGAGLAVLLLGGAATAWVYQEGSEATAAKNPVQSDLAPYTVVVAGIDSLTDGAGGTDWRRYFRQELVGELGDGGPGWASFSERGAEEHGADFKYGGTFRPFHLNTPHGSSSLDGEGIAASDGGTFAWSGPEGWDKARIFYRAQPDGGTLTCGNGGVADTSGSGIGWIDVRGSIQCSASGNVTAFGALLLSDEPGLVVVNMARGGRKLADVAAQDSELRTQWFAALLPDVFLLNAGTNDWRDDTPATHEAGLRKVIQAAHRGAPEMQTYLVEHNAFGGTQDAAGSERHLANAAVKKGLARELGLSVIEVRDVLGAYSSARASGLIMDTVHPSDQGNQLLGRHFARQVRDDLQ</sequence>
<accession>A0A418NJQ4</accession>
<evidence type="ECO:0000259" key="2">
    <source>
        <dbReference type="Pfam" id="PF13472"/>
    </source>
</evidence>
<keyword evidence="3" id="KW-0378">Hydrolase</keyword>
<dbReference type="InterPro" id="IPR036514">
    <property type="entry name" value="SGNH_hydro_sf"/>
</dbReference>
<gene>
    <name evidence="3" type="ORF">D2V04_06350</name>
</gene>
<keyword evidence="4" id="KW-1185">Reference proteome</keyword>
<dbReference type="SUPFAM" id="SSF52266">
    <property type="entry name" value="SGNH hydrolase"/>
    <property type="match status" value="1"/>
</dbReference>
<protein>
    <submittedName>
        <fullName evidence="3">SGNH/GDSL hydrolase family protein</fullName>
    </submittedName>
</protein>
<dbReference type="InterPro" id="IPR013830">
    <property type="entry name" value="SGNH_hydro"/>
</dbReference>
<reference evidence="3 4" key="1">
    <citation type="submission" date="2018-08" db="EMBL/GenBank/DDBJ databases">
        <title>Altererythrobacter sp.Ery1 and Ery12, the genome sequencing of novel strains in genus Alterythrobacter.</title>
        <authorList>
            <person name="Cheng H."/>
            <person name="Wu Y.-H."/>
            <person name="Fang C."/>
            <person name="Xu X.-W."/>
        </authorList>
    </citation>
    <scope>NUCLEOTIDE SEQUENCE [LARGE SCALE GENOMIC DNA]</scope>
    <source>
        <strain evidence="3 4">Ery1</strain>
    </source>
</reference>
<dbReference type="GO" id="GO:0016788">
    <property type="term" value="F:hydrolase activity, acting on ester bonds"/>
    <property type="evidence" value="ECO:0007669"/>
    <property type="project" value="UniProtKB-ARBA"/>
</dbReference>
<dbReference type="Proteomes" id="UP000285092">
    <property type="component" value="Unassembled WGS sequence"/>
</dbReference>
<dbReference type="Gene3D" id="3.40.50.1110">
    <property type="entry name" value="SGNH hydrolase"/>
    <property type="match status" value="1"/>
</dbReference>
<evidence type="ECO:0000313" key="3">
    <source>
        <dbReference type="EMBL" id="RIV79587.1"/>
    </source>
</evidence>
<proteinExistence type="predicted"/>
<dbReference type="OrthoDB" id="8779864at2"/>
<feature type="domain" description="SGNH hydrolase-type esterase" evidence="2">
    <location>
        <begin position="233"/>
        <end position="390"/>
    </location>
</feature>
<comment type="caution">
    <text evidence="3">The sequence shown here is derived from an EMBL/GenBank/DDBJ whole genome shotgun (WGS) entry which is preliminary data.</text>
</comment>
<keyword evidence="1" id="KW-0472">Membrane</keyword>
<dbReference type="AlphaFoldDB" id="A0A418NJQ4"/>
<dbReference type="EMBL" id="QXFK01000014">
    <property type="protein sequence ID" value="RIV79587.1"/>
    <property type="molecule type" value="Genomic_DNA"/>
</dbReference>
<keyword evidence="1" id="KW-1133">Transmembrane helix</keyword>
<name>A0A418NJQ4_9SPHN</name>
<dbReference type="CDD" id="cd00229">
    <property type="entry name" value="SGNH_hydrolase"/>
    <property type="match status" value="1"/>
</dbReference>
<dbReference type="Pfam" id="PF13472">
    <property type="entry name" value="Lipase_GDSL_2"/>
    <property type="match status" value="1"/>
</dbReference>
<evidence type="ECO:0000256" key="1">
    <source>
        <dbReference type="SAM" id="Phobius"/>
    </source>
</evidence>
<keyword evidence="1" id="KW-0812">Transmembrane</keyword>
<evidence type="ECO:0000313" key="4">
    <source>
        <dbReference type="Proteomes" id="UP000285092"/>
    </source>
</evidence>
<feature type="transmembrane region" description="Helical" evidence="1">
    <location>
        <begin position="52"/>
        <end position="72"/>
    </location>
</feature>